<dbReference type="PATRIC" id="fig|1298851.3.peg.80"/>
<keyword evidence="3" id="KW-0408">Iron</keyword>
<dbReference type="EMBL" id="AP013035">
    <property type="protein sequence ID" value="BAT70887.1"/>
    <property type="molecule type" value="Genomic_DNA"/>
</dbReference>
<keyword evidence="2" id="KW-0479">Metal-binding</keyword>
<dbReference type="CDD" id="cd16373">
    <property type="entry name" value="DMSOR_beta_like"/>
    <property type="match status" value="1"/>
</dbReference>
<dbReference type="InterPro" id="IPR017900">
    <property type="entry name" value="4Fe4S_Fe_S_CS"/>
</dbReference>
<dbReference type="Gene3D" id="3.30.70.20">
    <property type="match status" value="3"/>
</dbReference>
<proteinExistence type="predicted"/>
<gene>
    <name evidence="6" type="primary">napG</name>
    <name evidence="6" type="ORF">TST_0077</name>
</gene>
<dbReference type="PANTHER" id="PTHR43687">
    <property type="entry name" value="ADENYLYLSULFATE REDUCTASE, BETA SUBUNIT"/>
    <property type="match status" value="1"/>
</dbReference>
<evidence type="ECO:0000256" key="2">
    <source>
        <dbReference type="ARBA" id="ARBA00022723"/>
    </source>
</evidence>
<dbReference type="GO" id="GO:0051539">
    <property type="term" value="F:4 iron, 4 sulfur cluster binding"/>
    <property type="evidence" value="ECO:0007669"/>
    <property type="project" value="UniProtKB-KW"/>
</dbReference>
<evidence type="ECO:0000256" key="1">
    <source>
        <dbReference type="ARBA" id="ARBA00022485"/>
    </source>
</evidence>
<feature type="domain" description="4Fe-4S ferredoxin-type" evidence="5">
    <location>
        <begin position="159"/>
        <end position="190"/>
    </location>
</feature>
<name>A0A0S3QRD9_THET7</name>
<keyword evidence="4" id="KW-0411">Iron-sulfur</keyword>
<dbReference type="InterPro" id="IPR050572">
    <property type="entry name" value="Fe-S_Ferredoxin"/>
</dbReference>
<dbReference type="InterPro" id="IPR017896">
    <property type="entry name" value="4Fe4S_Fe-S-bd"/>
</dbReference>
<evidence type="ECO:0000313" key="6">
    <source>
        <dbReference type="EMBL" id="BAT70887.1"/>
    </source>
</evidence>
<dbReference type="AlphaFoldDB" id="A0A0S3QRD9"/>
<protein>
    <submittedName>
        <fullName evidence="6">Ferredoxin-type protein NapG</fullName>
    </submittedName>
</protein>
<organism evidence="6 7">
    <name type="scientific">Thermosulfidibacter takaii (strain DSM 17441 / JCM 13301 / NBRC 103674 / ABI70S6)</name>
    <dbReference type="NCBI Taxonomy" id="1298851"/>
    <lineage>
        <taxon>Bacteria</taxon>
        <taxon>Pseudomonadati</taxon>
        <taxon>Thermosulfidibacterota</taxon>
        <taxon>Thermosulfidibacteria</taxon>
        <taxon>Thermosulfidibacterales</taxon>
        <taxon>Thermosulfidibacteraceae</taxon>
    </lineage>
</organism>
<reference evidence="7" key="1">
    <citation type="journal article" date="2018" name="Science">
        <title>A primordial and reversible TCA cycle in a facultatively chemolithoautotrophic thermophile.</title>
        <authorList>
            <person name="Nunoura T."/>
            <person name="Chikaraishi Y."/>
            <person name="Izaki R."/>
            <person name="Suwa T."/>
            <person name="Sato T."/>
            <person name="Harada T."/>
            <person name="Mori K."/>
            <person name="Kato Y."/>
            <person name="Miyazaki M."/>
            <person name="Shimamura S."/>
            <person name="Yanagawa K."/>
            <person name="Shuto A."/>
            <person name="Ohkouchi N."/>
            <person name="Fujita N."/>
            <person name="Takaki Y."/>
            <person name="Atomi H."/>
            <person name="Takai K."/>
        </authorList>
    </citation>
    <scope>NUCLEOTIDE SEQUENCE [LARGE SCALE GENOMIC DNA]</scope>
    <source>
        <strain evidence="7">DSM 17441 / JCM 13301 / NBRC 103674 / ABI70S6</strain>
    </source>
</reference>
<dbReference type="Pfam" id="PF13237">
    <property type="entry name" value="Fer4_10"/>
    <property type="match status" value="1"/>
</dbReference>
<keyword evidence="1" id="KW-0004">4Fe-4S</keyword>
<keyword evidence="7" id="KW-1185">Reference proteome</keyword>
<dbReference type="KEGG" id="ttk:TST_0077"/>
<dbReference type="Proteomes" id="UP000063234">
    <property type="component" value="Chromosome"/>
</dbReference>
<dbReference type="PANTHER" id="PTHR43687:SF1">
    <property type="entry name" value="FERREDOXIN III"/>
    <property type="match status" value="1"/>
</dbReference>
<feature type="domain" description="4Fe-4S ferredoxin-type" evidence="5">
    <location>
        <begin position="85"/>
        <end position="117"/>
    </location>
</feature>
<evidence type="ECO:0000256" key="3">
    <source>
        <dbReference type="ARBA" id="ARBA00023004"/>
    </source>
</evidence>
<accession>A0A0S3QRD9</accession>
<evidence type="ECO:0000313" key="7">
    <source>
        <dbReference type="Proteomes" id="UP000063234"/>
    </source>
</evidence>
<dbReference type="Pfam" id="PF12838">
    <property type="entry name" value="Fer4_7"/>
    <property type="match status" value="1"/>
</dbReference>
<dbReference type="SUPFAM" id="SSF54862">
    <property type="entry name" value="4Fe-4S ferredoxins"/>
    <property type="match status" value="1"/>
</dbReference>
<dbReference type="PROSITE" id="PS00198">
    <property type="entry name" value="4FE4S_FER_1"/>
    <property type="match status" value="1"/>
</dbReference>
<evidence type="ECO:0000259" key="5">
    <source>
        <dbReference type="PROSITE" id="PS51379"/>
    </source>
</evidence>
<evidence type="ECO:0000256" key="4">
    <source>
        <dbReference type="ARBA" id="ARBA00023014"/>
    </source>
</evidence>
<dbReference type="STRING" id="1298851.TST_0077"/>
<feature type="domain" description="4Fe-4S ferredoxin-type" evidence="5">
    <location>
        <begin position="49"/>
        <end position="78"/>
    </location>
</feature>
<dbReference type="PROSITE" id="PS51379">
    <property type="entry name" value="4FE4S_FER_2"/>
    <property type="match status" value="3"/>
</dbReference>
<dbReference type="GO" id="GO:0046872">
    <property type="term" value="F:metal ion binding"/>
    <property type="evidence" value="ECO:0007669"/>
    <property type="project" value="UniProtKB-KW"/>
</dbReference>
<sequence length="199" mass="22202">MGEEGSSRRFFLKIFIGILSFLGLATGKAKASLFKSPVGRNRLRPPGAVPEEIFAGKCIRCGRCAEVCPYRSIYMLDARWGVWAGTPLIFVEEIPCYLCMKCVEVCPTGTLTKIKQEETRMGLAVINKRYCVSWLETALCRSCYNACPFKDVAIKLEALKPVVVDDKCTGCGLCVHACPMNPKAINVEPIYSFERVKWK</sequence>